<dbReference type="AlphaFoldDB" id="A0A4Y2KRU4"/>
<sequence length="144" mass="16195">MNCLGNSYEEAQSNYEGLASGTPEPASVSAEASGMKTPKQNSLRETLMMLRKNTKKQTASSAAARAAACIEAEHNQSIKYMQKEEERKEKQAEGDRKEQELRMDLLREKIKLTKAKTLMHEKLLELMDKNPSSLSFLKNVLSDE</sequence>
<gene>
    <name evidence="2" type="ORF">AVEN_124490_1</name>
</gene>
<protein>
    <submittedName>
        <fullName evidence="2">Uncharacterized protein</fullName>
    </submittedName>
</protein>
<evidence type="ECO:0000256" key="1">
    <source>
        <dbReference type="SAM" id="MobiDB-lite"/>
    </source>
</evidence>
<feature type="region of interest" description="Disordered" evidence="1">
    <location>
        <begin position="1"/>
        <end position="44"/>
    </location>
</feature>
<name>A0A4Y2KRU4_ARAVE</name>
<evidence type="ECO:0000313" key="2">
    <source>
        <dbReference type="EMBL" id="GBN04879.1"/>
    </source>
</evidence>
<proteinExistence type="predicted"/>
<comment type="caution">
    <text evidence="2">The sequence shown here is derived from an EMBL/GenBank/DDBJ whole genome shotgun (WGS) entry which is preliminary data.</text>
</comment>
<reference evidence="2 3" key="1">
    <citation type="journal article" date="2019" name="Sci. Rep.">
        <title>Orb-weaving spider Araneus ventricosus genome elucidates the spidroin gene catalogue.</title>
        <authorList>
            <person name="Kono N."/>
            <person name="Nakamura H."/>
            <person name="Ohtoshi R."/>
            <person name="Moran D.A.P."/>
            <person name="Shinohara A."/>
            <person name="Yoshida Y."/>
            <person name="Fujiwara M."/>
            <person name="Mori M."/>
            <person name="Tomita M."/>
            <person name="Arakawa K."/>
        </authorList>
    </citation>
    <scope>NUCLEOTIDE SEQUENCE [LARGE SCALE GENOMIC DNA]</scope>
</reference>
<feature type="region of interest" description="Disordered" evidence="1">
    <location>
        <begin position="80"/>
        <end position="99"/>
    </location>
</feature>
<dbReference type="Proteomes" id="UP000499080">
    <property type="component" value="Unassembled WGS sequence"/>
</dbReference>
<accession>A0A4Y2KRU4</accession>
<dbReference type="EMBL" id="BGPR01004920">
    <property type="protein sequence ID" value="GBN04879.1"/>
    <property type="molecule type" value="Genomic_DNA"/>
</dbReference>
<organism evidence="2 3">
    <name type="scientific">Araneus ventricosus</name>
    <name type="common">Orbweaver spider</name>
    <name type="synonym">Epeira ventricosa</name>
    <dbReference type="NCBI Taxonomy" id="182803"/>
    <lineage>
        <taxon>Eukaryota</taxon>
        <taxon>Metazoa</taxon>
        <taxon>Ecdysozoa</taxon>
        <taxon>Arthropoda</taxon>
        <taxon>Chelicerata</taxon>
        <taxon>Arachnida</taxon>
        <taxon>Araneae</taxon>
        <taxon>Araneomorphae</taxon>
        <taxon>Entelegynae</taxon>
        <taxon>Araneoidea</taxon>
        <taxon>Araneidae</taxon>
        <taxon>Araneus</taxon>
    </lineage>
</organism>
<keyword evidence="3" id="KW-1185">Reference proteome</keyword>
<evidence type="ECO:0000313" key="3">
    <source>
        <dbReference type="Proteomes" id="UP000499080"/>
    </source>
</evidence>